<dbReference type="HAMAP" id="MF_00060">
    <property type="entry name" value="SurE"/>
    <property type="match status" value="1"/>
</dbReference>
<organism evidence="5">
    <name type="scientific">freshwater metagenome</name>
    <dbReference type="NCBI Taxonomy" id="449393"/>
    <lineage>
        <taxon>unclassified sequences</taxon>
        <taxon>metagenomes</taxon>
        <taxon>ecological metagenomes</taxon>
    </lineage>
</organism>
<proteinExistence type="inferred from homology"/>
<dbReference type="PANTHER" id="PTHR30457:SF0">
    <property type="entry name" value="PHOSPHATASE, PUTATIVE (AFU_ORTHOLOGUE AFUA_4G01070)-RELATED"/>
    <property type="match status" value="1"/>
</dbReference>
<accession>A0A6J7RKZ1</accession>
<dbReference type="EMBL" id="CAFBPN010000113">
    <property type="protein sequence ID" value="CAB5029523.1"/>
    <property type="molecule type" value="Genomic_DNA"/>
</dbReference>
<keyword evidence="3" id="KW-0378">Hydrolase</keyword>
<evidence type="ECO:0000313" key="5">
    <source>
        <dbReference type="EMBL" id="CAB5029523.1"/>
    </source>
</evidence>
<dbReference type="SUPFAM" id="SSF64167">
    <property type="entry name" value="SurE-like"/>
    <property type="match status" value="1"/>
</dbReference>
<dbReference type="Pfam" id="PF01975">
    <property type="entry name" value="SurE"/>
    <property type="match status" value="1"/>
</dbReference>
<dbReference type="AlphaFoldDB" id="A0A6J7RKZ1"/>
<comment type="similarity">
    <text evidence="1">Belongs to the SurE nucleotidase family.</text>
</comment>
<evidence type="ECO:0000256" key="2">
    <source>
        <dbReference type="ARBA" id="ARBA00022723"/>
    </source>
</evidence>
<dbReference type="InterPro" id="IPR030048">
    <property type="entry name" value="SurE"/>
</dbReference>
<evidence type="ECO:0000256" key="1">
    <source>
        <dbReference type="ARBA" id="ARBA00011062"/>
    </source>
</evidence>
<dbReference type="GO" id="GO:0046872">
    <property type="term" value="F:metal ion binding"/>
    <property type="evidence" value="ECO:0007669"/>
    <property type="project" value="UniProtKB-KW"/>
</dbReference>
<keyword evidence="2" id="KW-0479">Metal-binding</keyword>
<evidence type="ECO:0000259" key="4">
    <source>
        <dbReference type="Pfam" id="PF01975"/>
    </source>
</evidence>
<feature type="domain" description="Survival protein SurE-like phosphatase/nucleotidase" evidence="4">
    <location>
        <begin position="3"/>
        <end position="197"/>
    </location>
</feature>
<dbReference type="InterPro" id="IPR036523">
    <property type="entry name" value="SurE-like_sf"/>
</dbReference>
<dbReference type="NCBIfam" id="TIGR00087">
    <property type="entry name" value="surE"/>
    <property type="match status" value="1"/>
</dbReference>
<evidence type="ECO:0000256" key="3">
    <source>
        <dbReference type="ARBA" id="ARBA00022801"/>
    </source>
</evidence>
<sequence length="274" mass="28587">MRILVTNDDGIDSVGLHVLARAMNRHGEVVVVAPDREYSGASSAVGALHLMQPEVHKAHIDGMKESWALSGPPALCVMFARLGLFGAPFDLVVAGINPGANVGRSVYHSGTIGAALTARNGGISGVAISQAVNGMGVEGQGWDDMVKGQLWESAAAVADVVVEGLIAHPPSEPVVVNVNVPNLPVSEIKNWRRTIVGSDPPRAMATATMEQKEGHSDSYYVRMAWGNELTLPIHTDGGAVGAGEVSITYISRLEGYEVPADSGPERAIAALLGS</sequence>
<reference evidence="5" key="1">
    <citation type="submission" date="2020-05" db="EMBL/GenBank/DDBJ databases">
        <authorList>
            <person name="Chiriac C."/>
            <person name="Salcher M."/>
            <person name="Ghai R."/>
            <person name="Kavagutti S V."/>
        </authorList>
    </citation>
    <scope>NUCLEOTIDE SEQUENCE</scope>
</reference>
<dbReference type="InterPro" id="IPR002828">
    <property type="entry name" value="SurE-like_Pase/nucleotidase"/>
</dbReference>
<dbReference type="Gene3D" id="3.40.1210.10">
    <property type="entry name" value="Survival protein SurE-like phosphatase/nucleotidase"/>
    <property type="match status" value="1"/>
</dbReference>
<gene>
    <name evidence="5" type="ORF">UFOPK4098_01407</name>
</gene>
<dbReference type="PANTHER" id="PTHR30457">
    <property type="entry name" value="5'-NUCLEOTIDASE SURE"/>
    <property type="match status" value="1"/>
</dbReference>
<protein>
    <submittedName>
        <fullName evidence="5">Unannotated protein</fullName>
    </submittedName>
</protein>
<name>A0A6J7RKZ1_9ZZZZ</name>
<dbReference type="GO" id="GO:0008252">
    <property type="term" value="F:nucleotidase activity"/>
    <property type="evidence" value="ECO:0007669"/>
    <property type="project" value="InterPro"/>
</dbReference>